<feature type="region of interest" description="Disordered" evidence="1">
    <location>
        <begin position="1"/>
        <end position="51"/>
    </location>
</feature>
<dbReference type="AlphaFoldDB" id="A0AAW0F1V3"/>
<name>A0AAW0F1V3_9TRYP</name>
<sequence>MGSSTSGSVTTTTHRHDSSAQPSSSTSMTDSCCRSSSSTRSLEKRLTMRPSGVVSKKAMVAALTERSRSACSVRLPLRMTG</sequence>
<evidence type="ECO:0000256" key="1">
    <source>
        <dbReference type="SAM" id="MobiDB-lite"/>
    </source>
</evidence>
<comment type="caution">
    <text evidence="2">The sequence shown here is derived from an EMBL/GenBank/DDBJ whole genome shotgun (WGS) entry which is preliminary data.</text>
</comment>
<keyword evidence="3" id="KW-1185">Reference proteome</keyword>
<dbReference type="EMBL" id="JAECZO010000749">
    <property type="protein sequence ID" value="KAK7199581.1"/>
    <property type="molecule type" value="Genomic_DNA"/>
</dbReference>
<accession>A0AAW0F1V3</accession>
<protein>
    <submittedName>
        <fullName evidence="2">Uncharacterized protein</fullName>
    </submittedName>
</protein>
<evidence type="ECO:0000313" key="3">
    <source>
        <dbReference type="Proteomes" id="UP001430356"/>
    </source>
</evidence>
<reference evidence="2 3" key="1">
    <citation type="journal article" date="2021" name="MBio">
        <title>A New Model Trypanosomatid, Novymonas esmeraldas: Genomic Perception of Its 'Candidatus Pandoraea novymonadis' Endosymbiont.</title>
        <authorList>
            <person name="Zakharova A."/>
            <person name="Saura A."/>
            <person name="Butenko A."/>
            <person name="Podesvova L."/>
            <person name="Warmusova S."/>
            <person name="Kostygov A.Y."/>
            <person name="Nenarokova A."/>
            <person name="Lukes J."/>
            <person name="Opperdoes F.R."/>
            <person name="Yurchenko V."/>
        </authorList>
    </citation>
    <scope>NUCLEOTIDE SEQUENCE [LARGE SCALE GENOMIC DNA]</scope>
    <source>
        <strain evidence="2 3">E262AT.01</strain>
    </source>
</reference>
<proteinExistence type="predicted"/>
<evidence type="ECO:0000313" key="2">
    <source>
        <dbReference type="EMBL" id="KAK7199581.1"/>
    </source>
</evidence>
<feature type="compositionally biased region" description="Low complexity" evidence="1">
    <location>
        <begin position="1"/>
        <end position="12"/>
    </location>
</feature>
<organism evidence="2 3">
    <name type="scientific">Novymonas esmeraldas</name>
    <dbReference type="NCBI Taxonomy" id="1808958"/>
    <lineage>
        <taxon>Eukaryota</taxon>
        <taxon>Discoba</taxon>
        <taxon>Euglenozoa</taxon>
        <taxon>Kinetoplastea</taxon>
        <taxon>Metakinetoplastina</taxon>
        <taxon>Trypanosomatida</taxon>
        <taxon>Trypanosomatidae</taxon>
        <taxon>Novymonas</taxon>
    </lineage>
</organism>
<dbReference type="Proteomes" id="UP001430356">
    <property type="component" value="Unassembled WGS sequence"/>
</dbReference>
<gene>
    <name evidence="2" type="ORF">NESM_000937400</name>
</gene>
<feature type="compositionally biased region" description="Low complexity" evidence="1">
    <location>
        <begin position="19"/>
        <end position="40"/>
    </location>
</feature>